<evidence type="ECO:0000313" key="6">
    <source>
        <dbReference type="EMBL" id="CAB4659255.1"/>
    </source>
</evidence>
<evidence type="ECO:0000313" key="5">
    <source>
        <dbReference type="EMBL" id="CAB4643485.1"/>
    </source>
</evidence>
<dbReference type="EMBL" id="CAEZWI010000136">
    <property type="protein sequence ID" value="CAB4659255.1"/>
    <property type="molecule type" value="Genomic_DNA"/>
</dbReference>
<dbReference type="InterPro" id="IPR051121">
    <property type="entry name" value="FAH"/>
</dbReference>
<dbReference type="InterPro" id="IPR011234">
    <property type="entry name" value="Fumarylacetoacetase-like_C"/>
</dbReference>
<sequence length="254" mass="27165">MRIARVSVPGVEFPVYGVITGDKIELITGLPWPDISDPVAALNLADVKILAPVIPSKVVCVGKNYADHAKEMGGDVPTEPVIFLKPNTTVIGDGDFIVLPPQSTNVHHEAELAIVIGALAKNVEIDRADEVIFGYTCANDVTARDLQNSDQQWTRSKSFDTFCPLGPWIETELDPENLGISCQVNGVTKQDGNTSDLVRSAREMVSWISHMMTLLPGDVILTGTPAGVSSIVSGDSVSVTIEDIGTLTNSVTVR</sequence>
<dbReference type="Pfam" id="PF01557">
    <property type="entry name" value="FAA_hydrolase"/>
    <property type="match status" value="1"/>
</dbReference>
<evidence type="ECO:0000256" key="1">
    <source>
        <dbReference type="ARBA" id="ARBA00010211"/>
    </source>
</evidence>
<dbReference type="FunFam" id="3.90.850.10:FF:000002">
    <property type="entry name" value="2-hydroxyhepta-2,4-diene-1,7-dioate isomerase"/>
    <property type="match status" value="1"/>
</dbReference>
<keyword evidence="2" id="KW-0479">Metal-binding</keyword>
<dbReference type="PANTHER" id="PTHR42796:SF4">
    <property type="entry name" value="FUMARYLACETOACETATE HYDROLASE DOMAIN-CONTAINING PROTEIN 2A"/>
    <property type="match status" value="1"/>
</dbReference>
<dbReference type="AlphaFoldDB" id="A0A6J6K551"/>
<reference evidence="5" key="1">
    <citation type="submission" date="2020-05" db="EMBL/GenBank/DDBJ databases">
        <authorList>
            <person name="Chiriac C."/>
            <person name="Salcher M."/>
            <person name="Ghai R."/>
            <person name="Kavagutti S V."/>
        </authorList>
    </citation>
    <scope>NUCLEOTIDE SEQUENCE</scope>
</reference>
<protein>
    <submittedName>
        <fullName evidence="5">Unannotated protein</fullName>
    </submittedName>
</protein>
<name>A0A6J6K551_9ZZZZ</name>
<dbReference type="PANTHER" id="PTHR42796">
    <property type="entry name" value="FUMARYLACETOACETATE HYDROLASE DOMAIN-CONTAINING PROTEIN 2A-RELATED"/>
    <property type="match status" value="1"/>
</dbReference>
<dbReference type="Gene3D" id="2.30.30.370">
    <property type="entry name" value="FAH"/>
    <property type="match status" value="1"/>
</dbReference>
<dbReference type="GO" id="GO:0046872">
    <property type="term" value="F:metal ion binding"/>
    <property type="evidence" value="ECO:0007669"/>
    <property type="project" value="UniProtKB-KW"/>
</dbReference>
<dbReference type="Gene3D" id="3.90.850.10">
    <property type="entry name" value="Fumarylacetoacetase-like, C-terminal domain"/>
    <property type="match status" value="1"/>
</dbReference>
<feature type="domain" description="Fumarylacetoacetase-like C-terminal" evidence="3">
    <location>
        <begin position="57"/>
        <end position="251"/>
    </location>
</feature>
<dbReference type="InterPro" id="IPR036663">
    <property type="entry name" value="Fumarylacetoacetase_C_sf"/>
</dbReference>
<dbReference type="EMBL" id="CAEZWD010000015">
    <property type="protein sequence ID" value="CAB4643485.1"/>
    <property type="molecule type" value="Genomic_DNA"/>
</dbReference>
<dbReference type="InterPro" id="IPR018833">
    <property type="entry name" value="Rv2993c-like_N"/>
</dbReference>
<dbReference type="Pfam" id="PF10370">
    <property type="entry name" value="Rv2993c-like_N"/>
    <property type="match status" value="1"/>
</dbReference>
<evidence type="ECO:0000259" key="4">
    <source>
        <dbReference type="Pfam" id="PF10370"/>
    </source>
</evidence>
<dbReference type="SUPFAM" id="SSF56529">
    <property type="entry name" value="FAH"/>
    <property type="match status" value="1"/>
</dbReference>
<comment type="similarity">
    <text evidence="1">Belongs to the FAH family.</text>
</comment>
<dbReference type="GO" id="GO:0019752">
    <property type="term" value="P:carboxylic acid metabolic process"/>
    <property type="evidence" value="ECO:0007669"/>
    <property type="project" value="UniProtKB-ARBA"/>
</dbReference>
<accession>A0A6J6K551</accession>
<organism evidence="5">
    <name type="scientific">freshwater metagenome</name>
    <dbReference type="NCBI Taxonomy" id="449393"/>
    <lineage>
        <taxon>unclassified sequences</taxon>
        <taxon>metagenomes</taxon>
        <taxon>ecological metagenomes</taxon>
    </lineage>
</organism>
<dbReference type="GO" id="GO:0016853">
    <property type="term" value="F:isomerase activity"/>
    <property type="evidence" value="ECO:0007669"/>
    <property type="project" value="UniProtKB-ARBA"/>
</dbReference>
<proteinExistence type="inferred from homology"/>
<feature type="domain" description="Rv2993c-like N-terminal" evidence="4">
    <location>
        <begin position="1"/>
        <end position="52"/>
    </location>
</feature>
<evidence type="ECO:0000259" key="3">
    <source>
        <dbReference type="Pfam" id="PF01557"/>
    </source>
</evidence>
<gene>
    <name evidence="5" type="ORF">UFOPK2171_00246</name>
    <name evidence="6" type="ORF">UFOPK2237_00966</name>
</gene>
<evidence type="ECO:0000256" key="2">
    <source>
        <dbReference type="ARBA" id="ARBA00022723"/>
    </source>
</evidence>